<dbReference type="InterPro" id="IPR011250">
    <property type="entry name" value="OMP/PagP_B-barrel"/>
</dbReference>
<feature type="chain" id="PRO_5010554325" description="Outer membrane protein beta-barrel domain-containing protein" evidence="2">
    <location>
        <begin position="24"/>
        <end position="172"/>
    </location>
</feature>
<dbReference type="Proteomes" id="UP000190064">
    <property type="component" value="Unassembled WGS sequence"/>
</dbReference>
<keyword evidence="5" id="KW-1185">Reference proteome</keyword>
<comment type="caution">
    <text evidence="4">The sequence shown here is derived from an EMBL/GenBank/DDBJ whole genome shotgun (WGS) entry which is preliminary data.</text>
</comment>
<protein>
    <recommendedName>
        <fullName evidence="3">Outer membrane protein beta-barrel domain-containing protein</fullName>
    </recommendedName>
</protein>
<gene>
    <name evidence="4" type="ORF">BTA35_0211985</name>
</gene>
<feature type="signal peptide" evidence="2">
    <location>
        <begin position="1"/>
        <end position="23"/>
    </location>
</feature>
<dbReference type="SUPFAM" id="SSF56925">
    <property type="entry name" value="OMPA-like"/>
    <property type="match status" value="1"/>
</dbReference>
<keyword evidence="1 2" id="KW-0732">Signal</keyword>
<accession>A0A1T1HA50</accession>
<evidence type="ECO:0000256" key="2">
    <source>
        <dbReference type="SAM" id="SignalP"/>
    </source>
</evidence>
<dbReference type="STRING" id="966.BTA35_0211985"/>
<dbReference type="Pfam" id="PF13505">
    <property type="entry name" value="OMP_b-brl"/>
    <property type="match status" value="1"/>
</dbReference>
<organism evidence="4 5">
    <name type="scientific">Oceanospirillum linum</name>
    <dbReference type="NCBI Taxonomy" id="966"/>
    <lineage>
        <taxon>Bacteria</taxon>
        <taxon>Pseudomonadati</taxon>
        <taxon>Pseudomonadota</taxon>
        <taxon>Gammaproteobacteria</taxon>
        <taxon>Oceanospirillales</taxon>
        <taxon>Oceanospirillaceae</taxon>
        <taxon>Oceanospirillum</taxon>
    </lineage>
</organism>
<dbReference type="EMBL" id="MTSD02000005">
    <property type="protein sequence ID" value="OOV86610.1"/>
    <property type="molecule type" value="Genomic_DNA"/>
</dbReference>
<dbReference type="RefSeq" id="WP_078320058.1">
    <property type="nucleotide sequence ID" value="NZ_FXTS01000006.1"/>
</dbReference>
<feature type="domain" description="Outer membrane protein beta-barrel" evidence="3">
    <location>
        <begin position="25"/>
        <end position="172"/>
    </location>
</feature>
<proteinExistence type="predicted"/>
<evidence type="ECO:0000259" key="3">
    <source>
        <dbReference type="Pfam" id="PF13505"/>
    </source>
</evidence>
<evidence type="ECO:0000256" key="1">
    <source>
        <dbReference type="ARBA" id="ARBA00022729"/>
    </source>
</evidence>
<evidence type="ECO:0000313" key="5">
    <source>
        <dbReference type="Proteomes" id="UP000190064"/>
    </source>
</evidence>
<sequence>MKHRIIASTLAVAATLASIPSEAAPVYRQAGDSNPRVDVYQQSYTYAGIDMMSYSYSGTATDSGNSTRLTFGQRFEEFVSAETQLAVGDGAHEYSVGVYARGALPLGRLQIKGLVGFAASQFDNAGVVENVKSISYGGGAELTLWRDWYFNADYMSYDESLDAINIGLGVRF</sequence>
<dbReference type="AlphaFoldDB" id="A0A1T1HA50"/>
<evidence type="ECO:0000313" key="4">
    <source>
        <dbReference type="EMBL" id="OOV86610.1"/>
    </source>
</evidence>
<dbReference type="InterPro" id="IPR027385">
    <property type="entry name" value="Beta-barrel_OMP"/>
</dbReference>
<reference evidence="4" key="1">
    <citation type="submission" date="2017-02" db="EMBL/GenBank/DDBJ databases">
        <title>Draft Genome Sequence of the Salt Water Bacterium Oceanospirillum linum ATCC 11336.</title>
        <authorList>
            <person name="Trachtenberg A.M."/>
            <person name="Carney J.G."/>
            <person name="Linnane J.D."/>
            <person name="Rheaume B.A."/>
            <person name="Pitts N.L."/>
            <person name="Mykles D.L."/>
            <person name="Maclea K.S."/>
        </authorList>
    </citation>
    <scope>NUCLEOTIDE SEQUENCE [LARGE SCALE GENOMIC DNA]</scope>
    <source>
        <strain evidence="4">ATCC 11336</strain>
    </source>
</reference>
<dbReference type="Gene3D" id="2.40.160.20">
    <property type="match status" value="1"/>
</dbReference>
<name>A0A1T1HA50_OCELI</name>